<evidence type="ECO:0000256" key="4">
    <source>
        <dbReference type="HAMAP-Rule" id="MF_01369"/>
    </source>
</evidence>
<sequence>MDKSKNQVLTEKSIRLLQQNQYTFDVNPELTKSEMKDWIEQFFDVKVKGMNSRRLPGRRKRRKGNKSGFSGSVRHKRMIVTLGNNYSIPLFLNQ</sequence>
<keyword evidence="4" id="KW-0699">rRNA-binding</keyword>
<keyword evidence="6" id="KW-0150">Chloroplast</keyword>
<dbReference type="GO" id="GO:0005840">
    <property type="term" value="C:ribosome"/>
    <property type="evidence" value="ECO:0007669"/>
    <property type="project" value="UniProtKB-KW"/>
</dbReference>
<dbReference type="InterPro" id="IPR012677">
    <property type="entry name" value="Nucleotide-bd_a/b_plait_sf"/>
</dbReference>
<comment type="function">
    <text evidence="4">Binds to 23S rRNA.</text>
</comment>
<dbReference type="GO" id="GO:1990904">
    <property type="term" value="C:ribonucleoprotein complex"/>
    <property type="evidence" value="ECO:0007669"/>
    <property type="project" value="UniProtKB-KW"/>
</dbReference>
<dbReference type="GO" id="GO:0006412">
    <property type="term" value="P:translation"/>
    <property type="evidence" value="ECO:0007669"/>
    <property type="project" value="UniProtKB-UniRule"/>
</dbReference>
<comment type="subunit">
    <text evidence="4">Part of the 50S ribosomal subunit.</text>
</comment>
<feature type="compositionally biased region" description="Basic residues" evidence="5">
    <location>
        <begin position="55"/>
        <end position="65"/>
    </location>
</feature>
<evidence type="ECO:0000313" key="6">
    <source>
        <dbReference type="EMBL" id="AWH62745.1"/>
    </source>
</evidence>
<keyword evidence="3 4" id="KW-0687">Ribonucleoprotein</keyword>
<dbReference type="InterPro" id="IPR013025">
    <property type="entry name" value="Ribosomal_uL23-like"/>
</dbReference>
<dbReference type="RefSeq" id="YP_009490527.1">
    <property type="nucleotide sequence ID" value="NC_037893.1"/>
</dbReference>
<dbReference type="GO" id="GO:0009507">
    <property type="term" value="C:chloroplast"/>
    <property type="evidence" value="ECO:0007669"/>
    <property type="project" value="UniProtKB-SubCell"/>
</dbReference>
<dbReference type="GO" id="GO:0003735">
    <property type="term" value="F:structural constituent of ribosome"/>
    <property type="evidence" value="ECO:0007669"/>
    <property type="project" value="InterPro"/>
</dbReference>
<dbReference type="InterPro" id="IPR012678">
    <property type="entry name" value="Ribosomal_uL23/eL15/eS24_sf"/>
</dbReference>
<gene>
    <name evidence="4 6" type="primary">rpl23</name>
</gene>
<dbReference type="PANTHER" id="PTHR11620">
    <property type="entry name" value="60S RIBOSOMAL PROTEIN L23A"/>
    <property type="match status" value="1"/>
</dbReference>
<feature type="region of interest" description="Disordered" evidence="5">
    <location>
        <begin position="51"/>
        <end position="71"/>
    </location>
</feature>
<keyword evidence="4" id="KW-0694">RNA-binding</keyword>
<protein>
    <recommendedName>
        <fullName evidence="4">Large ribosomal subunit protein uL23c</fullName>
    </recommendedName>
</protein>
<keyword evidence="6" id="KW-0934">Plastid</keyword>
<dbReference type="HAMAP" id="MF_01369_B">
    <property type="entry name" value="Ribosomal_uL23_B"/>
    <property type="match status" value="1"/>
</dbReference>
<comment type="subcellular location">
    <subcellularLocation>
        <location evidence="4">Plastid</location>
        <location evidence="4">Chloroplast</location>
    </subcellularLocation>
</comment>
<keyword evidence="2 4" id="KW-0689">Ribosomal protein</keyword>
<evidence type="ECO:0000256" key="1">
    <source>
        <dbReference type="ARBA" id="ARBA00006700"/>
    </source>
</evidence>
<dbReference type="AlphaFoldDB" id="A0A2S1PV90"/>
<dbReference type="Pfam" id="PF00276">
    <property type="entry name" value="Ribosomal_L23"/>
    <property type="match status" value="1"/>
</dbReference>
<organism evidence="6">
    <name type="scientific">Cibotium barometz</name>
    <name type="common">Scythian lamb</name>
    <name type="synonym">Polypodium barometz</name>
    <dbReference type="NCBI Taxonomy" id="29588"/>
    <lineage>
        <taxon>Eukaryota</taxon>
        <taxon>Viridiplantae</taxon>
        <taxon>Streptophyta</taxon>
        <taxon>Embryophyta</taxon>
        <taxon>Tracheophyta</taxon>
        <taxon>Polypodiopsida</taxon>
        <taxon>Polypodiidae</taxon>
        <taxon>Cyatheales</taxon>
        <taxon>Cibotiaceae</taxon>
        <taxon>Cibotium</taxon>
    </lineage>
</organism>
<reference evidence="6" key="1">
    <citation type="submission" date="2018-03" db="EMBL/GenBank/DDBJ databases">
        <title>The complete chloroplast genome of Cibotium barometz (Cibotiaceae), an endangered CITES medicinal fern.</title>
        <authorList>
            <person name="Liu S."/>
            <person name="Wang Z."/>
            <person name="Su Y."/>
            <person name="Wang T."/>
        </authorList>
    </citation>
    <scope>NUCLEOTIDE SEQUENCE</scope>
</reference>
<name>A0A2S1PV90_CIBBA</name>
<dbReference type="EMBL" id="MH105066">
    <property type="protein sequence ID" value="AWH62745.1"/>
    <property type="molecule type" value="Genomic_DNA"/>
</dbReference>
<comment type="similarity">
    <text evidence="1 4">Belongs to the universal ribosomal protein uL23 family.</text>
</comment>
<dbReference type="SUPFAM" id="SSF54189">
    <property type="entry name" value="Ribosomal proteins S24e, L23 and L15e"/>
    <property type="match status" value="1"/>
</dbReference>
<dbReference type="GO" id="GO:0019843">
    <property type="term" value="F:rRNA binding"/>
    <property type="evidence" value="ECO:0007669"/>
    <property type="project" value="UniProtKB-UniRule"/>
</dbReference>
<evidence type="ECO:0000256" key="2">
    <source>
        <dbReference type="ARBA" id="ARBA00022980"/>
    </source>
</evidence>
<evidence type="ECO:0000256" key="5">
    <source>
        <dbReference type="SAM" id="MobiDB-lite"/>
    </source>
</evidence>
<dbReference type="Gene3D" id="3.30.70.330">
    <property type="match status" value="1"/>
</dbReference>
<geneLocation type="chloroplast" evidence="6"/>
<evidence type="ECO:0000256" key="3">
    <source>
        <dbReference type="ARBA" id="ARBA00023274"/>
    </source>
</evidence>
<proteinExistence type="inferred from homology"/>
<dbReference type="GeneID" id="36949113"/>
<accession>A0A2S1PV90</accession>